<dbReference type="AlphaFoldDB" id="A0A7R8UK09"/>
<dbReference type="Proteomes" id="UP000594454">
    <property type="component" value="Chromosome 2"/>
</dbReference>
<proteinExistence type="predicted"/>
<organism evidence="2 3">
    <name type="scientific">Hermetia illucens</name>
    <name type="common">Black soldier fly</name>
    <dbReference type="NCBI Taxonomy" id="343691"/>
    <lineage>
        <taxon>Eukaryota</taxon>
        <taxon>Metazoa</taxon>
        <taxon>Ecdysozoa</taxon>
        <taxon>Arthropoda</taxon>
        <taxon>Hexapoda</taxon>
        <taxon>Insecta</taxon>
        <taxon>Pterygota</taxon>
        <taxon>Neoptera</taxon>
        <taxon>Endopterygota</taxon>
        <taxon>Diptera</taxon>
        <taxon>Brachycera</taxon>
        <taxon>Stratiomyomorpha</taxon>
        <taxon>Stratiomyidae</taxon>
        <taxon>Hermetiinae</taxon>
        <taxon>Hermetia</taxon>
    </lineage>
</organism>
<gene>
    <name evidence="2" type="ORF">HERILL_LOCUS5122</name>
</gene>
<evidence type="ECO:0000313" key="3">
    <source>
        <dbReference type="Proteomes" id="UP000594454"/>
    </source>
</evidence>
<dbReference type="EMBL" id="LR899010">
    <property type="protein sequence ID" value="CAD7082054.1"/>
    <property type="molecule type" value="Genomic_DNA"/>
</dbReference>
<dbReference type="OrthoDB" id="5981048at2759"/>
<dbReference type="PANTHER" id="PTHR47080">
    <property type="entry name" value="CHROMOSOME 16 OPEN READING FRAME 96"/>
    <property type="match status" value="1"/>
</dbReference>
<evidence type="ECO:0000313" key="2">
    <source>
        <dbReference type="EMBL" id="CAD7082054.1"/>
    </source>
</evidence>
<evidence type="ECO:0000256" key="1">
    <source>
        <dbReference type="SAM" id="MobiDB-lite"/>
    </source>
</evidence>
<reference evidence="2 3" key="1">
    <citation type="submission" date="2020-11" db="EMBL/GenBank/DDBJ databases">
        <authorList>
            <person name="Wallbank WR R."/>
            <person name="Pardo Diaz C."/>
            <person name="Kozak K."/>
            <person name="Martin S."/>
            <person name="Jiggins C."/>
            <person name="Moest M."/>
            <person name="Warren A I."/>
            <person name="Generalovic N T."/>
            <person name="Byers J.R.P. K."/>
            <person name="Montejo-Kovacevich G."/>
            <person name="Yen C E."/>
        </authorList>
    </citation>
    <scope>NUCLEOTIDE SEQUENCE [LARGE SCALE GENOMIC DNA]</scope>
</reference>
<protein>
    <submittedName>
        <fullName evidence="2">Uncharacterized protein</fullName>
    </submittedName>
</protein>
<feature type="region of interest" description="Disordered" evidence="1">
    <location>
        <begin position="245"/>
        <end position="291"/>
    </location>
</feature>
<keyword evidence="3" id="KW-1185">Reference proteome</keyword>
<sequence length="699" mass="78643">MPAISISVPEMVDLALATPDVGGVNLNVLHSLMQIIVKKLDMTECRVEFRGARSDVIETLVGRMPKVTLVEVEEFEVDPTDETKRLPVERDTEDGKNIFTINHHDATTGKKKEMPPGFPLQPIQVFNEDDFPETSSKVPSIHDVTAPVLPSSEDLLQIERGDSNAIFDMYKMLNLEKRLEAVEAALRRANQITKAISDKTEISQSKFVKFDGTQKVLPEILNRIGLLEEAVANFGDYKHRVSKLSSKFRHSTASPSKKSQSSRKPSRGGSTGGNYGVSEVSVDRKDSEVIESEDGQTLVGPSFIGGGRLNEANENPIAGISDWEALLSEDNPFVPNLLKLLLQQLCAEELNVDNCKFLQKFRTQIINDIYNDPNMIKGEGRLFSSAGFPKNKQGNVDAQKIGALTLAKAYRDQWFTGCSKEKPVPCNVLKDYDVLVHHLLIDDFFLGSLARLITPGCVCPCETVKFYDFDYLVSNQKRLETRLDEFLKGEDEQSFPYHKDTLQKTWQNLEKTTNIVSEYYKEFLQTMGEIQAMLDAKFDKCHVCQLKEFVGKEIENIRAEFMEALNKNLYPDASVGAYNLVKDLRCVSCKTEVCMKDRSFPANVPKYPNAPESKVLKAIDKQLCHQPTNRFCGGRHTVTRPGDRLWRTGYFLDQFNVHPPSADVTLAEGANGRMYRVDPPKSECICLEPVVEENNRCEM</sequence>
<accession>A0A7R8UK09</accession>
<dbReference type="InParanoid" id="A0A7R8UK09"/>
<dbReference type="PANTHER" id="PTHR47080:SF1">
    <property type="entry name" value="CHROMOSOME 16 OPEN READING FRAME 96"/>
    <property type="match status" value="1"/>
</dbReference>
<name>A0A7R8UK09_HERIL</name>